<sequence length="298" mass="31680">MPLVLASTRADLSALLAPRRARDERVGLVCTMGAMHEGHASLMRRTRAEIGADAPLVVSLFVNPLQFGPAEDLDRYPRTFETDRELCASEGVDVLFAPSVEEVYPGGTPQVTVDPGPLGSVLEGKTRPGHYAGVLTVVAKLFGLVRPDVTVFGEKDYQQLTLVRRMSEDLCLGVEVLGGETVREPDGLALSSRNRYLDEEQRVTATALSRALRAAQAASSDGYAAALAAAHEELGRSPGVDLDYLVIRAPDLSELAPDESAVPPRTHAGTHARALVAAKVGTTRLIDNLPLVLGAQAG</sequence>
<comment type="subcellular location">
    <subcellularLocation>
        <location evidence="8">Cytoplasm</location>
    </subcellularLocation>
</comment>
<dbReference type="GO" id="GO:0004592">
    <property type="term" value="F:pantoate-beta-alanine ligase activity"/>
    <property type="evidence" value="ECO:0007669"/>
    <property type="project" value="UniProtKB-UniRule"/>
</dbReference>
<feature type="binding site" evidence="8">
    <location>
        <begin position="32"/>
        <end position="39"/>
    </location>
    <ligand>
        <name>ATP</name>
        <dbReference type="ChEBI" id="CHEBI:30616"/>
    </ligand>
</feature>
<feature type="binding site" evidence="8">
    <location>
        <position position="159"/>
    </location>
    <ligand>
        <name>(R)-pantoate</name>
        <dbReference type="ChEBI" id="CHEBI:15980"/>
    </ligand>
</feature>
<keyword evidence="4 8" id="KW-0566">Pantothenate biosynthesis</keyword>
<keyword evidence="10" id="KW-1185">Reference proteome</keyword>
<evidence type="ECO:0000256" key="4">
    <source>
        <dbReference type="ARBA" id="ARBA00022655"/>
    </source>
</evidence>
<comment type="subunit">
    <text evidence="8">Homodimer.</text>
</comment>
<keyword evidence="3 8" id="KW-0436">Ligase</keyword>
<dbReference type="AlphaFoldDB" id="A0A930VP10"/>
<evidence type="ECO:0000313" key="9">
    <source>
        <dbReference type="EMBL" id="MBF4768186.1"/>
    </source>
</evidence>
<comment type="function">
    <text evidence="8">Catalyzes the condensation of pantoate with beta-alanine in an ATP-dependent reaction via a pantoyl-adenylate intermediate.</text>
</comment>
<keyword evidence="6 8" id="KW-0067">ATP-binding</keyword>
<evidence type="ECO:0000313" key="10">
    <source>
        <dbReference type="Proteomes" id="UP000660668"/>
    </source>
</evidence>
<dbReference type="GO" id="GO:0005829">
    <property type="term" value="C:cytosol"/>
    <property type="evidence" value="ECO:0007669"/>
    <property type="project" value="TreeGrafter"/>
</dbReference>
<dbReference type="Pfam" id="PF02569">
    <property type="entry name" value="Pantoate_ligase"/>
    <property type="match status" value="1"/>
</dbReference>
<comment type="pathway">
    <text evidence="1 8">Cofactor biosynthesis; (R)-pantothenate biosynthesis; (R)-pantothenate from (R)-pantoate and beta-alanine: step 1/1.</text>
</comment>
<evidence type="ECO:0000256" key="3">
    <source>
        <dbReference type="ARBA" id="ARBA00022598"/>
    </source>
</evidence>
<dbReference type="HAMAP" id="MF_00158">
    <property type="entry name" value="PanC"/>
    <property type="match status" value="1"/>
</dbReference>
<keyword evidence="5 8" id="KW-0547">Nucleotide-binding</keyword>
<keyword evidence="8" id="KW-0963">Cytoplasm</keyword>
<proteinExistence type="inferred from homology"/>
<dbReference type="SUPFAM" id="SSF52374">
    <property type="entry name" value="Nucleotidylyl transferase"/>
    <property type="match status" value="1"/>
</dbReference>
<feature type="binding site" evidence="8">
    <location>
        <position position="182"/>
    </location>
    <ligand>
        <name>ATP</name>
        <dbReference type="ChEBI" id="CHEBI:30616"/>
    </ligand>
</feature>
<comment type="miscellaneous">
    <text evidence="8">The reaction proceeds by a bi uni uni bi ping pong mechanism.</text>
</comment>
<protein>
    <recommendedName>
        <fullName evidence="8">Pantothenate synthetase</fullName>
        <shortName evidence="8">PS</shortName>
        <ecNumber evidence="8">6.3.2.1</ecNumber>
    </recommendedName>
    <alternativeName>
        <fullName evidence="8">Pantoate--beta-alanine ligase</fullName>
    </alternativeName>
    <alternativeName>
        <fullName evidence="8">Pantoate-activating enzyme</fullName>
    </alternativeName>
</protein>
<comment type="catalytic activity">
    <reaction evidence="7 8">
        <text>(R)-pantoate + beta-alanine + ATP = (R)-pantothenate + AMP + diphosphate + H(+)</text>
        <dbReference type="Rhea" id="RHEA:10912"/>
        <dbReference type="ChEBI" id="CHEBI:15378"/>
        <dbReference type="ChEBI" id="CHEBI:15980"/>
        <dbReference type="ChEBI" id="CHEBI:29032"/>
        <dbReference type="ChEBI" id="CHEBI:30616"/>
        <dbReference type="ChEBI" id="CHEBI:33019"/>
        <dbReference type="ChEBI" id="CHEBI:57966"/>
        <dbReference type="ChEBI" id="CHEBI:456215"/>
        <dbReference type="EC" id="6.3.2.1"/>
    </reaction>
</comment>
<evidence type="ECO:0000256" key="7">
    <source>
        <dbReference type="ARBA" id="ARBA00048258"/>
    </source>
</evidence>
<evidence type="ECO:0000256" key="8">
    <source>
        <dbReference type="HAMAP-Rule" id="MF_00158"/>
    </source>
</evidence>
<dbReference type="EMBL" id="JADKPO010000012">
    <property type="protein sequence ID" value="MBF4768186.1"/>
    <property type="molecule type" value="Genomic_DNA"/>
</dbReference>
<dbReference type="EC" id="6.3.2.1" evidence="8"/>
<organism evidence="9 10">
    <name type="scientific">Nocardioides agariphilus</name>
    <dbReference type="NCBI Taxonomy" id="433664"/>
    <lineage>
        <taxon>Bacteria</taxon>
        <taxon>Bacillati</taxon>
        <taxon>Actinomycetota</taxon>
        <taxon>Actinomycetes</taxon>
        <taxon>Propionibacteriales</taxon>
        <taxon>Nocardioidaceae</taxon>
        <taxon>Nocardioides</taxon>
    </lineage>
</organism>
<dbReference type="GO" id="GO:0015940">
    <property type="term" value="P:pantothenate biosynthetic process"/>
    <property type="evidence" value="ECO:0007669"/>
    <property type="project" value="UniProtKB-UniRule"/>
</dbReference>
<gene>
    <name evidence="8" type="primary">panC</name>
    <name evidence="9" type="ORF">ISU10_10435</name>
</gene>
<feature type="binding site" evidence="8">
    <location>
        <position position="66"/>
    </location>
    <ligand>
        <name>(R)-pantoate</name>
        <dbReference type="ChEBI" id="CHEBI:15980"/>
    </ligand>
</feature>
<feature type="binding site" evidence="8">
    <location>
        <begin position="153"/>
        <end position="156"/>
    </location>
    <ligand>
        <name>ATP</name>
        <dbReference type="ChEBI" id="CHEBI:30616"/>
    </ligand>
</feature>
<dbReference type="InterPro" id="IPR003721">
    <property type="entry name" value="Pantoate_ligase"/>
</dbReference>
<reference evidence="9" key="1">
    <citation type="submission" date="2020-11" db="EMBL/GenBank/DDBJ databases">
        <title>Nocardioides cynanchi sp. nov., isolated from soil of rhizosphere of Cynanchum wilfordii.</title>
        <authorList>
            <person name="Lee J.-S."/>
            <person name="Suh M.K."/>
            <person name="Kim J.-S."/>
        </authorList>
    </citation>
    <scope>NUCLEOTIDE SEQUENCE</scope>
    <source>
        <strain evidence="9">KCTC 19276</strain>
    </source>
</reference>
<evidence type="ECO:0000256" key="2">
    <source>
        <dbReference type="ARBA" id="ARBA00009256"/>
    </source>
</evidence>
<dbReference type="NCBIfam" id="TIGR00018">
    <property type="entry name" value="panC"/>
    <property type="match status" value="1"/>
</dbReference>
<dbReference type="PANTHER" id="PTHR21299">
    <property type="entry name" value="CYTIDYLATE KINASE/PANTOATE-BETA-ALANINE LIGASE"/>
    <property type="match status" value="1"/>
</dbReference>
<comment type="caution">
    <text evidence="9">The sequence shown here is derived from an EMBL/GenBank/DDBJ whole genome shotgun (WGS) entry which is preliminary data.</text>
</comment>
<comment type="similarity">
    <text evidence="2 8">Belongs to the pantothenate synthetase family.</text>
</comment>
<dbReference type="Gene3D" id="3.40.50.620">
    <property type="entry name" value="HUPs"/>
    <property type="match status" value="1"/>
</dbReference>
<feature type="binding site" evidence="8">
    <location>
        <position position="66"/>
    </location>
    <ligand>
        <name>beta-alanine</name>
        <dbReference type="ChEBI" id="CHEBI:57966"/>
    </ligand>
</feature>
<dbReference type="GO" id="GO:0005524">
    <property type="term" value="F:ATP binding"/>
    <property type="evidence" value="ECO:0007669"/>
    <property type="project" value="UniProtKB-KW"/>
</dbReference>
<evidence type="ECO:0000256" key="1">
    <source>
        <dbReference type="ARBA" id="ARBA00004990"/>
    </source>
</evidence>
<name>A0A930VP10_9ACTN</name>
<dbReference type="Gene3D" id="3.30.1300.10">
    <property type="entry name" value="Pantoate-beta-alanine ligase, C-terminal domain"/>
    <property type="match status" value="1"/>
</dbReference>
<evidence type="ECO:0000256" key="5">
    <source>
        <dbReference type="ARBA" id="ARBA00022741"/>
    </source>
</evidence>
<feature type="active site" description="Proton donor" evidence="8">
    <location>
        <position position="39"/>
    </location>
</feature>
<dbReference type="Proteomes" id="UP000660668">
    <property type="component" value="Unassembled WGS sequence"/>
</dbReference>
<accession>A0A930VP10</accession>
<dbReference type="PANTHER" id="PTHR21299:SF1">
    <property type="entry name" value="PANTOATE--BETA-ALANINE LIGASE"/>
    <property type="match status" value="1"/>
</dbReference>
<feature type="binding site" evidence="8">
    <location>
        <begin position="190"/>
        <end position="193"/>
    </location>
    <ligand>
        <name>ATP</name>
        <dbReference type="ChEBI" id="CHEBI:30616"/>
    </ligand>
</feature>
<dbReference type="InterPro" id="IPR042176">
    <property type="entry name" value="Pantoate_ligase_C"/>
</dbReference>
<evidence type="ECO:0000256" key="6">
    <source>
        <dbReference type="ARBA" id="ARBA00022840"/>
    </source>
</evidence>
<dbReference type="InterPro" id="IPR014729">
    <property type="entry name" value="Rossmann-like_a/b/a_fold"/>
</dbReference>
<dbReference type="CDD" id="cd00560">
    <property type="entry name" value="PanC"/>
    <property type="match status" value="1"/>
</dbReference>